<dbReference type="RefSeq" id="XP_018288143.1">
    <property type="nucleotide sequence ID" value="XM_018429107.1"/>
</dbReference>
<dbReference type="GeneID" id="28990013"/>
<feature type="domain" description="Brix" evidence="6">
    <location>
        <begin position="28"/>
        <end position="232"/>
    </location>
</feature>
<comment type="subcellular location">
    <subcellularLocation>
        <location evidence="1 4">Nucleus</location>
        <location evidence="1 4">Nucleolus</location>
    </subcellularLocation>
</comment>
<reference evidence="8" key="1">
    <citation type="submission" date="2015-06" db="EMBL/GenBank/DDBJ databases">
        <title>Expansion of signal transduction pathways in fungi by whole-genome duplication.</title>
        <authorList>
            <consortium name="DOE Joint Genome Institute"/>
            <person name="Corrochano L.M."/>
            <person name="Kuo A."/>
            <person name="Marcet-Houben M."/>
            <person name="Polaino S."/>
            <person name="Salamov A."/>
            <person name="Villalobos J.M."/>
            <person name="Alvarez M.I."/>
            <person name="Avalos J."/>
            <person name="Benito E.P."/>
            <person name="Benoit I."/>
            <person name="Burger G."/>
            <person name="Camino L.P."/>
            <person name="Canovas D."/>
            <person name="Cerda-Olmedo E."/>
            <person name="Cheng J.-F."/>
            <person name="Dominguez A."/>
            <person name="Elias M."/>
            <person name="Eslava A.P."/>
            <person name="Glaser F."/>
            <person name="Grimwood J."/>
            <person name="Gutierrez G."/>
            <person name="Heitman J."/>
            <person name="Henrissat B."/>
            <person name="Iturriaga E.A."/>
            <person name="Lang B.F."/>
            <person name="Lavin J.L."/>
            <person name="Lee S."/>
            <person name="Li W."/>
            <person name="Lindquist E."/>
            <person name="Lopez-Garcia S."/>
            <person name="Luque E.M."/>
            <person name="Marcos A.T."/>
            <person name="Martin J."/>
            <person name="McCluskey K."/>
            <person name="Medina H.R."/>
            <person name="Miralles-Duran A."/>
            <person name="Miyazaki A."/>
            <person name="Munoz-Torres E."/>
            <person name="Oguiza J.A."/>
            <person name="Ohm R."/>
            <person name="Olmedo M."/>
            <person name="Orejas M."/>
            <person name="Ortiz-Castellanos L."/>
            <person name="Pisabarro A.G."/>
            <person name="Rodriguez-Romero J."/>
            <person name="Ruiz-Herrera J."/>
            <person name="Ruiz-Vazquez R."/>
            <person name="Sanz C."/>
            <person name="Schackwitz W."/>
            <person name="Schmutz J."/>
            <person name="Shahriari M."/>
            <person name="Shelest E."/>
            <person name="Silva-Franco F."/>
            <person name="Soanes D."/>
            <person name="Syed K."/>
            <person name="Tagua V.G."/>
            <person name="Talbot N.J."/>
            <person name="Thon M."/>
            <person name="De vries R.P."/>
            <person name="Wiebenga A."/>
            <person name="Yadav J.S."/>
            <person name="Braun E.L."/>
            <person name="Baker S."/>
            <person name="Garre V."/>
            <person name="Horwitz B."/>
            <person name="Torres-Martinez S."/>
            <person name="Idnurm A."/>
            <person name="Herrera-Estrella A."/>
            <person name="Gabaldon T."/>
            <person name="Grigoriev I.V."/>
        </authorList>
    </citation>
    <scope>NUCLEOTIDE SEQUENCE [LARGE SCALE GENOMIC DNA]</scope>
    <source>
        <strain evidence="8">NRRL 1555(-)</strain>
    </source>
</reference>
<dbReference type="FunCoup" id="A0A162TV89">
    <property type="interactions" value="543"/>
</dbReference>
<dbReference type="GO" id="GO:0000027">
    <property type="term" value="P:ribosomal large subunit assembly"/>
    <property type="evidence" value="ECO:0007669"/>
    <property type="project" value="InterPro"/>
</dbReference>
<dbReference type="GO" id="GO:0000463">
    <property type="term" value="P:maturation of LSU-rRNA from tricistronic rRNA transcript (SSU-rRNA, 5.8S rRNA, LSU-rRNA)"/>
    <property type="evidence" value="ECO:0007669"/>
    <property type="project" value="TreeGrafter"/>
</dbReference>
<feature type="compositionally biased region" description="Low complexity" evidence="5">
    <location>
        <begin position="307"/>
        <end position="317"/>
    </location>
</feature>
<evidence type="ECO:0000313" key="8">
    <source>
        <dbReference type="Proteomes" id="UP000077315"/>
    </source>
</evidence>
<feature type="compositionally biased region" description="Basic residues" evidence="5">
    <location>
        <begin position="275"/>
        <end position="284"/>
    </location>
</feature>
<sequence length="323" mass="36732">MLRTVKPKNARSKRFLKNRESKVVENPKTTLLVRGSTTSQTVNDALKDLSALKRPQSIYFGKKNEIKPFEDEEKIQFFSNKNDAALMVIGTHLKKRPHNLTFVRMFDHQILEMFELGIEKAVSMNDIKHPKCAVGMKPLMVFSGEQFDSDIVFKNIKNYFLDFFNGEETEAVNLNGLEYVISLTATPDNKIFFRTHTIQMKKSGSKTPRVELVEMGPMYDFTIRRTSPPKPDLWAAAVKVPKEIKHKKVKNVNVDEMGDKYGRIHVGNQEIAKLQTRKMKGLKKRSAEKETDKEGETVSKKQKRDSSSSSSAAVAVAEGSDEE</sequence>
<evidence type="ECO:0000256" key="4">
    <source>
        <dbReference type="RuleBase" id="RU367086"/>
    </source>
</evidence>
<organism evidence="7 8">
    <name type="scientific">Phycomyces blakesleeanus (strain ATCC 8743b / DSM 1359 / FGSC 10004 / NBRC 33097 / NRRL 1555)</name>
    <dbReference type="NCBI Taxonomy" id="763407"/>
    <lineage>
        <taxon>Eukaryota</taxon>
        <taxon>Fungi</taxon>
        <taxon>Fungi incertae sedis</taxon>
        <taxon>Mucoromycota</taxon>
        <taxon>Mucoromycotina</taxon>
        <taxon>Mucoromycetes</taxon>
        <taxon>Mucorales</taxon>
        <taxon>Phycomycetaceae</taxon>
        <taxon>Phycomyces</taxon>
    </lineage>
</organism>
<dbReference type="EMBL" id="KV440989">
    <property type="protein sequence ID" value="OAD70103.1"/>
    <property type="molecule type" value="Genomic_DNA"/>
</dbReference>
<dbReference type="InterPro" id="IPR007109">
    <property type="entry name" value="Brix"/>
</dbReference>
<keyword evidence="3 4" id="KW-0539">Nucleus</keyword>
<comment type="similarity">
    <text evidence="2 4">Belongs to the RPF2 family.</text>
</comment>
<feature type="compositionally biased region" description="Basic and acidic residues" evidence="5">
    <location>
        <begin position="285"/>
        <end position="299"/>
    </location>
</feature>
<dbReference type="OrthoDB" id="407658at2759"/>
<accession>A0A162TV89</accession>
<dbReference type="AlphaFoldDB" id="A0A162TV89"/>
<dbReference type="InterPro" id="IPR039770">
    <property type="entry name" value="Rpf2"/>
</dbReference>
<feature type="region of interest" description="Disordered" evidence="5">
    <location>
        <begin position="275"/>
        <end position="323"/>
    </location>
</feature>
<dbReference type="SMART" id="SM00879">
    <property type="entry name" value="Brix"/>
    <property type="match status" value="1"/>
</dbReference>
<evidence type="ECO:0000313" key="7">
    <source>
        <dbReference type="EMBL" id="OAD70103.1"/>
    </source>
</evidence>
<dbReference type="VEuPathDB" id="FungiDB:PHYBLDRAFT_126479"/>
<dbReference type="InParanoid" id="A0A162TV89"/>
<dbReference type="GO" id="GO:0005730">
    <property type="term" value="C:nucleolus"/>
    <property type="evidence" value="ECO:0007669"/>
    <property type="project" value="UniProtKB-SubCell"/>
</dbReference>
<dbReference type="GO" id="GO:0019843">
    <property type="term" value="F:rRNA binding"/>
    <property type="evidence" value="ECO:0007669"/>
    <property type="project" value="UniProtKB-UniRule"/>
</dbReference>
<evidence type="ECO:0000256" key="1">
    <source>
        <dbReference type="ARBA" id="ARBA00004604"/>
    </source>
</evidence>
<gene>
    <name evidence="7" type="ORF">PHYBLDRAFT_126479</name>
</gene>
<dbReference type="STRING" id="763407.A0A162TV89"/>
<dbReference type="PROSITE" id="PS50833">
    <property type="entry name" value="BRIX"/>
    <property type="match status" value="1"/>
</dbReference>
<keyword evidence="8" id="KW-1185">Reference proteome</keyword>
<dbReference type="Proteomes" id="UP000077315">
    <property type="component" value="Unassembled WGS sequence"/>
</dbReference>
<dbReference type="Pfam" id="PF04427">
    <property type="entry name" value="Brix"/>
    <property type="match status" value="1"/>
</dbReference>
<dbReference type="PANTHER" id="PTHR12728:SF0">
    <property type="entry name" value="RIBOSOME PRODUCTION FACTOR 2 HOMOLOG"/>
    <property type="match status" value="1"/>
</dbReference>
<evidence type="ECO:0000259" key="6">
    <source>
        <dbReference type="PROSITE" id="PS50833"/>
    </source>
</evidence>
<evidence type="ECO:0000256" key="5">
    <source>
        <dbReference type="SAM" id="MobiDB-lite"/>
    </source>
</evidence>
<evidence type="ECO:0000256" key="2">
    <source>
        <dbReference type="ARBA" id="ARBA00010782"/>
    </source>
</evidence>
<protein>
    <recommendedName>
        <fullName evidence="4">Ribosome production factor 2 homolog</fullName>
    </recommendedName>
    <alternativeName>
        <fullName evidence="4">Ribosome biogenesis protein RPF2 homolog</fullName>
    </alternativeName>
</protein>
<proteinExistence type="inferred from homology"/>
<evidence type="ECO:0000256" key="3">
    <source>
        <dbReference type="ARBA" id="ARBA00023242"/>
    </source>
</evidence>
<dbReference type="PANTHER" id="PTHR12728">
    <property type="entry name" value="BRIX DOMAIN CONTAINING PROTEIN"/>
    <property type="match status" value="1"/>
</dbReference>
<name>A0A162TV89_PHYB8</name>
<dbReference type="Gene3D" id="2.60.120.200">
    <property type="match status" value="1"/>
</dbReference>